<evidence type="ECO:0000313" key="9">
    <source>
        <dbReference type="Proteomes" id="UP000281549"/>
    </source>
</evidence>
<feature type="domain" description="HYDIN/VesB/CFA65-like Ig-like" evidence="7">
    <location>
        <begin position="1771"/>
        <end position="1851"/>
    </location>
</feature>
<keyword evidence="4" id="KW-0969">Cilium</keyword>
<dbReference type="Gene3D" id="2.60.40.10">
    <property type="entry name" value="Immunoglobulins"/>
    <property type="match status" value="7"/>
</dbReference>
<dbReference type="PANTHER" id="PTHR46127">
    <property type="entry name" value="CILIA- AND FLAGELLA-ASSOCIATED PROTEIN 65"/>
    <property type="match status" value="1"/>
</dbReference>
<feature type="region of interest" description="Disordered" evidence="6">
    <location>
        <begin position="2492"/>
        <end position="2538"/>
    </location>
</feature>
<dbReference type="PANTHER" id="PTHR46127:SF1">
    <property type="entry name" value="CILIA- AND FLAGELLA-ASSOCIATED PROTEIN 65"/>
    <property type="match status" value="1"/>
</dbReference>
<keyword evidence="5" id="KW-0966">Cell projection</keyword>
<sequence length="3177" mass="359367">MIKKKGYFSGYVSKSANIHEFDQIVNRVMDQLKGTENLEVLNLNLTKALNMISKGLISHDSAWMILTMGLKHCEPLIRFLTLRVLLAAVPEICKTLPEEEVKHVTKSVVKYDERKESRLKSIYLLGKLGVYLGGETGHEQLSLYGFKQLAARLLQLQNCERYCIVKYHQRYGQLVEHTRETKIYLYHALGKYTRMSFMHSSEIAKYMDEMMLYICFREFEVSNSDVFLIKTVLKLLNGDLSTNSKNKMVVGALFLKQMNNLIKMNLEHMQADAIQFARDEEEAKINKKTLLFRQLLMNPGTSTQLECVDGTPGLFVDMNSSLIYTADIVVKLPIHAESFVSISRPLPPIPGVPSNATTVPPTFIHTDSEVRIEPPVSAYEASERSGNVPGLPVGYTYSPSKLINSKQMPSDYVKQPPLEDADVRTGIPRGFLKISPNTSIPFTPGKFKPEDYESTPLRLETKRQIVSIAPEGYTFERHPILWPTRLLKNEKPNSDFVMNAPVVFEIIQPGKKPVRFLSKVVGLNKDVSSISVEADRDSNVYVRPRGKDDVWITVNLEIINDNYNEGNITKATVKDMAILAKRNSEYKIVEPCPAGITFKGEPNMPPVPCGYTDEGIPYFSKTATVKPIPAAMSLSGKRFYNKKEPVKPSNLFVGYDYEGQPIFIPGGAFIPSPVGYTPDGIPFYDISSLLKQKGIIQLSQRYAMDKMKNYDFMSDDEESMFEEMMASLKRNKPEVQKALEVKDARASITAESLFSSATTFSNVLNSNAADNLPPQNMNDLLELFEESSAFDSFKNNTMKMSFEPTRIEFQSVRNPYKSMRTKPAEVFGVKSFHLHLVGDGSVEIDMDKAEGTLSLAQSTLIAYNSSFVKINTKNLDYGWIILGKQREMQISIQNLNSKEPTFSIPMNKIGLERYETRSFPITFMPTHQGSFQEELQIEAPGGEIISVELNGFCGVPLALYVEDDEVLDIGSSGKFYKKIQGDQKKTKISETNTNLLKNAYKIDFGIIEKDQSYKKLLTIMNLTLFTRDECITIDNRIRIAPQTAYTVEIQLKIQNENQFNSFIELVCPGFQNIPIFIHAFVGQPLFIPLYDFVFFKPVFHSMSETINTVIINQSTYDLKFKINGLQVDQNESSFFSVNLNEETLIRGLRRGPLLKKIDLSLKINENKTIIGICVQPFSTLAESFNFNNFDFLKTWIAHPRQSMTRLFHLDNLDVLPIQNYTSLINFKFESVIFKPKIQNKSKENHNISFISSTGFTVDPPSRSLISNDSGNIEIIYTPPNGPDMATCYGVGFCQLIVLPASKNIDEEIVLDFVQTLLLINIGNFSKSHLLPFEPQLYSGDINFNVKSNETLDRNSKAVRVASIVMRNTLINNPINNVFTLSNKGIQSTELTLLSKPPFDIDNKFLEIKPDNSSQIKLSFNPLESKTFNQKCQIFYENSVHLIDLRGVGSASNKTMKNTLILKGKDNVPLNMLGSAELPILRPFYCYQFKVGLNSSFQSIKSSLLNFHYVPILTDTENVFDPKLLKTLSIRLNGRMYRELTFYPPFHDFGSAPAEMFIVQKSIQNGQSYGVVRNKELQESSKLFLEVANLSFENQNLSLKSISKGFSINDRKWLIESGQKISIQVEFHPVRPQTQYRAVFLHNYGKTVIQLIGTGASAELTIDDKISFGKVILGKTVQKNVTISNRGFLNSNFSIQLFQQNNIFKINQSEDPNELDGILESGKSIEFQIECYAKQKMNNISSHLIFKYETIPGGYWEEKKIPLMVSVGKPNFNLNILTIDFGVVYLRNKRTFSVIATNSGDAECHFQCTNSVLIIEPFSGVVPEGGSISINVSFNPNDFDPLNTTIYFETDVGVRSIMCSGIVGLPFMKIDENDSLIEYGIVEVGIKHTKSINVRNTSSKLLKFKTILHSPLINGDKVDIEVFDLAFVENLNYAIPANGNVQVDFIVQPRDFNIPVSVCYTLITPDGEEINGLITFSGGQFIIEMENLMKEIPNELSHPLDFDLIKRNLKDILNEINIKIDLDELNSSSIIDRIESILSSLIPNSDHMRLVYSKLKESLNLFKTNETQIPKFNLGVIRPAQKSESKFVISLKNKGNLDAFIKINRLSDLDVIPVGVVDKKFKCFTLTNDDILIQPNQSISVGSFFSAIQIQPFLGNSHYIGRFSLCGQVGVSKLAFQPSTLNFSLVARKQSKTLSLNIVNQGQSFPLAMIFMPKEVLKYSVKYLLKWEKFSESLLVEETTILDLRIVLIDSPINVKFSLKNIGSCPGSISFELPSDQLEIYNNELVIKNSIDSMVIQPSERLEFVLKVNPIKRETIDYPLLILVQDYESSSIPIHCEIGKVLLNIQGQLNFTNMRVLESQERQLSIANNGDFPFTILVSVSFDSDVFEYFVNSNANVESFKLDPRATSIFRLTASPSKSDKLSVKVIHTLHKFSANFRAFEEQIQMEDTNSIVMERIDLESLKSEKRSILNFGSSDVEYRISLLFPEPEVVKKKKKNKKKGSENKLAENSTSKLNSQNSIAKMNSQNKLNENSESELPRVELTKEELNEMFKVENPEGIIPAEGSKEICFNYKALDKEDDLFRDVVVIVEAKVRYLSLFVWKASTGIPNLVIENNSVDFGSISKDSFGDAFFVLKNVGSGVCTYELTWDSTLNNPFSILDEMNGIIPSKQEKIINVKCKVLKLKENVRKLIVKSKTTTDSILCKVYGCLLKIKEEILPQLLDFTNILFGESKSVEFPIINDGDAPLEVNLSLNCQNDYFRINETDFALGMKKNNQHTVEIAFQPKSFNENLLIRYSKKGLFDEKTLKIGIKNDNNVEINVEILSTHKKPIDEKDFKEIDFGVCFIGTEMSQTFKWTNLTCTDKHFSVYLKQNENQVFQIQNTQGTIQPKQELLVPVSFKSNSALIHHSLLCVELENKEYHVPLKGKCVDYLGSIETKPPFDPLDLGLVDLSVPICLSFNFINKSIVDFKIDSNLITSIENIKPNETRPVQLYYSPICSLGDTFDFKINAFSSINTMIAAKEFRGKSGICSIEFSHIDLENENIIKQIITEGITVRESFTIVNTGNTIVTIKILDGKNQLASFVEPKEFVIQPSESKIITVHFRSETAGDITVNISVLLSELNKTFSIVYKGSVKVNEKLDMIRKFIQVPQHVKDKLILSYERRQKAEEFFKPKEERIK</sequence>
<organism evidence="8 9">
    <name type="scientific">Rozella allomycis (strain CSF55)</name>
    <dbReference type="NCBI Taxonomy" id="988480"/>
    <lineage>
        <taxon>Eukaryota</taxon>
        <taxon>Fungi</taxon>
        <taxon>Fungi incertae sedis</taxon>
        <taxon>Cryptomycota</taxon>
        <taxon>Cryptomycota incertae sedis</taxon>
        <taxon>Rozella</taxon>
    </lineage>
</organism>
<dbReference type="EMBL" id="ML005068">
    <property type="protein sequence ID" value="RKP20406.1"/>
    <property type="molecule type" value="Genomic_DNA"/>
</dbReference>
<feature type="domain" description="HYDIN/VesB/CFA65-like Ig-like" evidence="7">
    <location>
        <begin position="2833"/>
        <end position="2915"/>
    </location>
</feature>
<evidence type="ECO:0000256" key="1">
    <source>
        <dbReference type="ARBA" id="ARBA00004138"/>
    </source>
</evidence>
<name>A0A4P9YL96_ROZAC</name>
<evidence type="ECO:0000256" key="4">
    <source>
        <dbReference type="ARBA" id="ARBA00023069"/>
    </source>
</evidence>
<gene>
    <name evidence="8" type="ORF">ROZALSC1DRAFT_28097</name>
</gene>
<dbReference type="Proteomes" id="UP000281549">
    <property type="component" value="Unassembled WGS sequence"/>
</dbReference>
<feature type="compositionally biased region" description="Polar residues" evidence="6">
    <location>
        <begin position="2506"/>
        <end position="2531"/>
    </location>
</feature>
<protein>
    <recommendedName>
        <fullName evidence="7">HYDIN/VesB/CFA65-like Ig-like domain-containing protein</fullName>
    </recommendedName>
</protein>
<evidence type="ECO:0000256" key="5">
    <source>
        <dbReference type="ARBA" id="ARBA00023273"/>
    </source>
</evidence>
<keyword evidence="3" id="KW-0963">Cytoplasm</keyword>
<proteinExistence type="predicted"/>
<dbReference type="InterPro" id="IPR052614">
    <property type="entry name" value="CFAP65"/>
</dbReference>
<accession>A0A4P9YL96</accession>
<reference evidence="9" key="1">
    <citation type="journal article" date="2018" name="Nat. Microbiol.">
        <title>Leveraging single-cell genomics to expand the fungal tree of life.</title>
        <authorList>
            <person name="Ahrendt S.R."/>
            <person name="Quandt C.A."/>
            <person name="Ciobanu D."/>
            <person name="Clum A."/>
            <person name="Salamov A."/>
            <person name="Andreopoulos B."/>
            <person name="Cheng J.F."/>
            <person name="Woyke T."/>
            <person name="Pelin A."/>
            <person name="Henrissat B."/>
            <person name="Reynolds N.K."/>
            <person name="Benny G.L."/>
            <person name="Smith M.E."/>
            <person name="James T.Y."/>
            <person name="Grigoriev I.V."/>
        </authorList>
    </citation>
    <scope>NUCLEOTIDE SEQUENCE [LARGE SCALE GENOMIC DNA]</scope>
    <source>
        <strain evidence="9">CSF55</strain>
    </source>
</reference>
<dbReference type="InterPro" id="IPR013783">
    <property type="entry name" value="Ig-like_fold"/>
</dbReference>
<evidence type="ECO:0000256" key="3">
    <source>
        <dbReference type="ARBA" id="ARBA00022490"/>
    </source>
</evidence>
<comment type="subcellular location">
    <subcellularLocation>
        <location evidence="1">Cell projection</location>
        <location evidence="1">Cilium</location>
    </subcellularLocation>
    <subcellularLocation>
        <location evidence="2">Cytoplasm</location>
    </subcellularLocation>
</comment>
<evidence type="ECO:0000256" key="6">
    <source>
        <dbReference type="SAM" id="MobiDB-lite"/>
    </source>
</evidence>
<evidence type="ECO:0000256" key="2">
    <source>
        <dbReference type="ARBA" id="ARBA00004496"/>
    </source>
</evidence>
<evidence type="ECO:0000259" key="7">
    <source>
        <dbReference type="Pfam" id="PF22544"/>
    </source>
</evidence>
<dbReference type="Pfam" id="PF22544">
    <property type="entry name" value="HYDIN_VesB_CFA65-like_Ig"/>
    <property type="match status" value="2"/>
</dbReference>
<evidence type="ECO:0000313" key="8">
    <source>
        <dbReference type="EMBL" id="RKP20406.1"/>
    </source>
</evidence>
<dbReference type="InterPro" id="IPR053879">
    <property type="entry name" value="HYDIN_VesB_CFA65-like_Ig"/>
</dbReference>